<dbReference type="Proteomes" id="UP000799778">
    <property type="component" value="Unassembled WGS sequence"/>
</dbReference>
<evidence type="ECO:0000313" key="4">
    <source>
        <dbReference type="Proteomes" id="UP000799778"/>
    </source>
</evidence>
<dbReference type="AlphaFoldDB" id="A0A6A5XMF2"/>
<dbReference type="RefSeq" id="XP_033382330.1">
    <property type="nucleotide sequence ID" value="XM_033522375.1"/>
</dbReference>
<evidence type="ECO:0000256" key="1">
    <source>
        <dbReference type="SAM" id="Coils"/>
    </source>
</evidence>
<feature type="compositionally biased region" description="Polar residues" evidence="2">
    <location>
        <begin position="362"/>
        <end position="371"/>
    </location>
</feature>
<sequence length="393" mass="44423">MSELEQKIQAASERNSQLLSGLAENDFAPQKLYQQINYIADLDTQIVKSEKEVHVLKMRTSADLEQHKKYSESTFRRFAHIASGRKGRFEEKAAKEEKDYYDAMMAQKTAEDGLAYARQLRAEAEIERNKVETQAQRHDTLQHELDELYNSIFAGFTPGMPEEDAKESAVAAAQQTCARFSEALERERQVVRILNECKLKLQIITNELSDARNSSRGDLFGGDTLFSMMKLNALQRANNLVSQLVMLQDQLRNVKPDIGNLGPINIDTGSIWSDVVFDNIFTDMEMHAQIKQNQEQVAKSTTIHNRLMDEAAVRVNERNEELQRASRELQTARQELQIARQEVFIKVARGEHVQAQDPRITGVNSDSSTLSPGAPLPLPVPDDFNEAPPAYSA</sequence>
<dbReference type="OrthoDB" id="2562743at2759"/>
<gene>
    <name evidence="3" type="ORF">BU24DRAFT_250544</name>
</gene>
<dbReference type="PANTHER" id="PTHR21974:SF2">
    <property type="entry name" value="RE15880P"/>
    <property type="match status" value="1"/>
</dbReference>
<keyword evidence="1" id="KW-0175">Coiled coil</keyword>
<dbReference type="EMBL" id="ML978071">
    <property type="protein sequence ID" value="KAF2013991.1"/>
    <property type="molecule type" value="Genomic_DNA"/>
</dbReference>
<dbReference type="PANTHER" id="PTHR21974">
    <property type="entry name" value="RE15880P"/>
    <property type="match status" value="1"/>
</dbReference>
<dbReference type="GeneID" id="54279772"/>
<proteinExistence type="predicted"/>
<feature type="region of interest" description="Disordered" evidence="2">
    <location>
        <begin position="356"/>
        <end position="393"/>
    </location>
</feature>
<reference evidence="3" key="1">
    <citation type="journal article" date="2020" name="Stud. Mycol.">
        <title>101 Dothideomycetes genomes: a test case for predicting lifestyles and emergence of pathogens.</title>
        <authorList>
            <person name="Haridas S."/>
            <person name="Albert R."/>
            <person name="Binder M."/>
            <person name="Bloem J."/>
            <person name="Labutti K."/>
            <person name="Salamov A."/>
            <person name="Andreopoulos B."/>
            <person name="Baker S."/>
            <person name="Barry K."/>
            <person name="Bills G."/>
            <person name="Bluhm B."/>
            <person name="Cannon C."/>
            <person name="Castanera R."/>
            <person name="Culley D."/>
            <person name="Daum C."/>
            <person name="Ezra D."/>
            <person name="Gonzalez J."/>
            <person name="Henrissat B."/>
            <person name="Kuo A."/>
            <person name="Liang C."/>
            <person name="Lipzen A."/>
            <person name="Lutzoni F."/>
            <person name="Magnuson J."/>
            <person name="Mondo S."/>
            <person name="Nolan M."/>
            <person name="Ohm R."/>
            <person name="Pangilinan J."/>
            <person name="Park H.-J."/>
            <person name="Ramirez L."/>
            <person name="Alfaro M."/>
            <person name="Sun H."/>
            <person name="Tritt A."/>
            <person name="Yoshinaga Y."/>
            <person name="Zwiers L.-H."/>
            <person name="Turgeon B."/>
            <person name="Goodwin S."/>
            <person name="Spatafora J."/>
            <person name="Crous P."/>
            <person name="Grigoriev I."/>
        </authorList>
    </citation>
    <scope>NUCLEOTIDE SEQUENCE</scope>
    <source>
        <strain evidence="3">CBS 175.79</strain>
    </source>
</reference>
<keyword evidence="4" id="KW-1185">Reference proteome</keyword>
<feature type="coiled-coil region" evidence="1">
    <location>
        <begin position="305"/>
        <end position="342"/>
    </location>
</feature>
<evidence type="ECO:0000313" key="3">
    <source>
        <dbReference type="EMBL" id="KAF2013991.1"/>
    </source>
</evidence>
<name>A0A6A5XMF2_9PLEO</name>
<organism evidence="3 4">
    <name type="scientific">Aaosphaeria arxii CBS 175.79</name>
    <dbReference type="NCBI Taxonomy" id="1450172"/>
    <lineage>
        <taxon>Eukaryota</taxon>
        <taxon>Fungi</taxon>
        <taxon>Dikarya</taxon>
        <taxon>Ascomycota</taxon>
        <taxon>Pezizomycotina</taxon>
        <taxon>Dothideomycetes</taxon>
        <taxon>Pleosporomycetidae</taxon>
        <taxon>Pleosporales</taxon>
        <taxon>Pleosporales incertae sedis</taxon>
        <taxon>Aaosphaeria</taxon>
    </lineage>
</organism>
<accession>A0A6A5XMF2</accession>
<protein>
    <submittedName>
        <fullName evidence="3">Uncharacterized protein</fullName>
    </submittedName>
</protein>
<evidence type="ECO:0000256" key="2">
    <source>
        <dbReference type="SAM" id="MobiDB-lite"/>
    </source>
</evidence>